<dbReference type="Proteomes" id="UP000186309">
    <property type="component" value="Chromosome"/>
</dbReference>
<feature type="compositionally biased region" description="Basic and acidic residues" evidence="1">
    <location>
        <begin position="36"/>
        <end position="45"/>
    </location>
</feature>
<proteinExistence type="predicted"/>
<dbReference type="STRING" id="1387353.BSF38_00014"/>
<keyword evidence="3" id="KW-1185">Reference proteome</keyword>
<protein>
    <submittedName>
        <fullName evidence="2">Uncharacterized protein</fullName>
    </submittedName>
</protein>
<organism evidence="2 3">
    <name type="scientific">Paludisphaera borealis</name>
    <dbReference type="NCBI Taxonomy" id="1387353"/>
    <lineage>
        <taxon>Bacteria</taxon>
        <taxon>Pseudomonadati</taxon>
        <taxon>Planctomycetota</taxon>
        <taxon>Planctomycetia</taxon>
        <taxon>Isosphaerales</taxon>
        <taxon>Isosphaeraceae</taxon>
        <taxon>Paludisphaera</taxon>
    </lineage>
</organism>
<evidence type="ECO:0000313" key="3">
    <source>
        <dbReference type="Proteomes" id="UP000186309"/>
    </source>
</evidence>
<gene>
    <name evidence="2" type="ORF">BSF38_00014</name>
</gene>
<name>A0A1U7CI86_9BACT</name>
<evidence type="ECO:0000313" key="2">
    <source>
        <dbReference type="EMBL" id="APW58616.1"/>
    </source>
</evidence>
<feature type="region of interest" description="Disordered" evidence="1">
    <location>
        <begin position="36"/>
        <end position="60"/>
    </location>
</feature>
<sequence>MTSGQTPNAKRDGKLTVPDKATQREVLQLYHQVERLKRRQSEKPPIDTTVQPQDKDSGLVRREWVRKSGKGGEMTERTLVGERVKAAWMDQEGQIQHAAGKVIRNESGELAVESQADGIRKETTVPRDSMVIRKDGVNLRP</sequence>
<accession>A0A1U7CI86</accession>
<dbReference type="RefSeq" id="WP_076342903.1">
    <property type="nucleotide sequence ID" value="NZ_CP019082.1"/>
</dbReference>
<reference evidence="3" key="1">
    <citation type="submission" date="2016-12" db="EMBL/GenBank/DDBJ databases">
        <title>Comparative genomics of four Isosphaeraceae planctomycetes: a common pool of plasmids and glycoside hydrolase genes.</title>
        <authorList>
            <person name="Ivanova A."/>
        </authorList>
    </citation>
    <scope>NUCLEOTIDE SEQUENCE [LARGE SCALE GENOMIC DNA]</scope>
    <source>
        <strain evidence="3">PX4</strain>
    </source>
</reference>
<dbReference type="AlphaFoldDB" id="A0A1U7CI86"/>
<dbReference type="EMBL" id="CP019082">
    <property type="protein sequence ID" value="APW58616.1"/>
    <property type="molecule type" value="Genomic_DNA"/>
</dbReference>
<feature type="region of interest" description="Disordered" evidence="1">
    <location>
        <begin position="1"/>
        <end position="24"/>
    </location>
</feature>
<dbReference type="KEGG" id="pbor:BSF38_00014"/>
<dbReference type="OrthoDB" id="9990330at2"/>
<evidence type="ECO:0000256" key="1">
    <source>
        <dbReference type="SAM" id="MobiDB-lite"/>
    </source>
</evidence>